<protein>
    <recommendedName>
        <fullName evidence="1">DUF7669 domain-containing protein</fullName>
    </recommendedName>
</protein>
<dbReference type="Pfam" id="PF24706">
    <property type="entry name" value="DUF7669"/>
    <property type="match status" value="1"/>
</dbReference>
<dbReference type="EMBL" id="OBQC01000010">
    <property type="protein sequence ID" value="SOC41463.1"/>
    <property type="molecule type" value="Genomic_DNA"/>
</dbReference>
<proteinExistence type="predicted"/>
<evidence type="ECO:0000313" key="3">
    <source>
        <dbReference type="Proteomes" id="UP000219252"/>
    </source>
</evidence>
<dbReference type="AlphaFoldDB" id="A0A285UI60"/>
<dbReference type="InterPro" id="IPR056086">
    <property type="entry name" value="DUF7669"/>
</dbReference>
<feature type="domain" description="DUF7669" evidence="1">
    <location>
        <begin position="10"/>
        <end position="75"/>
    </location>
</feature>
<accession>A0A285UI60</accession>
<organism evidence="2 3">
    <name type="scientific">Ureibacillus acetophenoni</name>
    <dbReference type="NCBI Taxonomy" id="614649"/>
    <lineage>
        <taxon>Bacteria</taxon>
        <taxon>Bacillati</taxon>
        <taxon>Bacillota</taxon>
        <taxon>Bacilli</taxon>
        <taxon>Bacillales</taxon>
        <taxon>Caryophanaceae</taxon>
        <taxon>Ureibacillus</taxon>
    </lineage>
</organism>
<evidence type="ECO:0000259" key="1">
    <source>
        <dbReference type="Pfam" id="PF24706"/>
    </source>
</evidence>
<evidence type="ECO:0000313" key="2">
    <source>
        <dbReference type="EMBL" id="SOC41463.1"/>
    </source>
</evidence>
<dbReference type="Proteomes" id="UP000219252">
    <property type="component" value="Unassembled WGS sequence"/>
</dbReference>
<keyword evidence="3" id="KW-1185">Reference proteome</keyword>
<reference evidence="3" key="1">
    <citation type="submission" date="2017-08" db="EMBL/GenBank/DDBJ databases">
        <authorList>
            <person name="Varghese N."/>
            <person name="Submissions S."/>
        </authorList>
    </citation>
    <scope>NUCLEOTIDE SEQUENCE [LARGE SCALE GENOMIC DNA]</scope>
    <source>
        <strain evidence="3">JC23</strain>
    </source>
</reference>
<name>A0A285UI60_9BACL</name>
<sequence length="79" mass="9279">MGCREEILDAAYNITRIRNNKEFTISEIIDYMKLKGTTYKESTIRTQITSRCCKNAPRNHQVVYNDFERVGKGKYIVIK</sequence>
<gene>
    <name evidence="2" type="ORF">SAMN05877842_11074</name>
</gene>